<organism evidence="1 2">
    <name type="scientific">Ensete ventricosum</name>
    <name type="common">Abyssinian banana</name>
    <name type="synonym">Musa ensete</name>
    <dbReference type="NCBI Taxonomy" id="4639"/>
    <lineage>
        <taxon>Eukaryota</taxon>
        <taxon>Viridiplantae</taxon>
        <taxon>Streptophyta</taxon>
        <taxon>Embryophyta</taxon>
        <taxon>Tracheophyta</taxon>
        <taxon>Spermatophyta</taxon>
        <taxon>Magnoliopsida</taxon>
        <taxon>Liliopsida</taxon>
        <taxon>Zingiberales</taxon>
        <taxon>Musaceae</taxon>
        <taxon>Ensete</taxon>
    </lineage>
</organism>
<dbReference type="EMBL" id="AMZH03017018">
    <property type="protein sequence ID" value="RRT43613.1"/>
    <property type="molecule type" value="Genomic_DNA"/>
</dbReference>
<proteinExistence type="predicted"/>
<protein>
    <submittedName>
        <fullName evidence="1">Uncharacterized protein</fullName>
    </submittedName>
</protein>
<dbReference type="Proteomes" id="UP000287651">
    <property type="component" value="Unassembled WGS sequence"/>
</dbReference>
<evidence type="ECO:0000313" key="1">
    <source>
        <dbReference type="EMBL" id="RRT43613.1"/>
    </source>
</evidence>
<sequence>MTYWLALYNISGTVARVLHERPKEARRSDPGHKCLDDQRWMCVRNEPYLFYKTSEVWAKGLIFLLPHPKKRCDSWLQLGTIEEVSFELPRKLVERMDQGRR</sequence>
<evidence type="ECO:0000313" key="2">
    <source>
        <dbReference type="Proteomes" id="UP000287651"/>
    </source>
</evidence>
<comment type="caution">
    <text evidence="1">The sequence shown here is derived from an EMBL/GenBank/DDBJ whole genome shotgun (WGS) entry which is preliminary data.</text>
</comment>
<dbReference type="AlphaFoldDB" id="A0A426XVP8"/>
<accession>A0A426XVP8</accession>
<gene>
    <name evidence="1" type="ORF">B296_00022062</name>
</gene>
<reference evidence="1 2" key="1">
    <citation type="journal article" date="2014" name="Agronomy (Basel)">
        <title>A Draft Genome Sequence for Ensete ventricosum, the Drought-Tolerant Tree Against Hunger.</title>
        <authorList>
            <person name="Harrison J."/>
            <person name="Moore K.A."/>
            <person name="Paszkiewicz K."/>
            <person name="Jones T."/>
            <person name="Grant M."/>
            <person name="Ambacheew D."/>
            <person name="Muzemil S."/>
            <person name="Studholme D.J."/>
        </authorList>
    </citation>
    <scope>NUCLEOTIDE SEQUENCE [LARGE SCALE GENOMIC DNA]</scope>
</reference>
<name>A0A426XVP8_ENSVE</name>